<organism evidence="2 3">
    <name type="scientific">Actinorugispora endophytica</name>
    <dbReference type="NCBI Taxonomy" id="1605990"/>
    <lineage>
        <taxon>Bacteria</taxon>
        <taxon>Bacillati</taxon>
        <taxon>Actinomycetota</taxon>
        <taxon>Actinomycetes</taxon>
        <taxon>Streptosporangiales</taxon>
        <taxon>Nocardiopsidaceae</taxon>
        <taxon>Actinorugispora</taxon>
    </lineage>
</organism>
<dbReference type="AlphaFoldDB" id="A0A4R6V654"/>
<evidence type="ECO:0000256" key="1">
    <source>
        <dbReference type="SAM" id="MobiDB-lite"/>
    </source>
</evidence>
<gene>
    <name evidence="2" type="ORF">EV190_102202</name>
</gene>
<name>A0A4R6V654_9ACTN</name>
<accession>A0A4R6V654</accession>
<dbReference type="GO" id="GO:0020037">
    <property type="term" value="F:heme binding"/>
    <property type="evidence" value="ECO:0007669"/>
    <property type="project" value="InterPro"/>
</dbReference>
<feature type="region of interest" description="Disordered" evidence="1">
    <location>
        <begin position="1"/>
        <end position="25"/>
    </location>
</feature>
<sequence>MVAPGVEGQSIGVARRPTAPREAGEPLPRLPAALFRRLARARRARAFHPRGLWLTGELTAGTGGLLPLPEGTRPVVARLSKGAGVPGGGADVLGLAVRIPHGEGLDGPWDLALSASGIGRLTRLLPLPARGWGRARYGSLVPYRSEGRAVWLLAVPRGGDPVAPASLGRLERRVRARPLRFTLLAGAARGGWRPVARLTLDTVLPEAGRLSFDPVLNRPPGLEMAPRWLAEAREAAYRGSRSGRRAPEEPRRRS</sequence>
<reference evidence="2 3" key="1">
    <citation type="submission" date="2019-03" db="EMBL/GenBank/DDBJ databases">
        <title>Genomic Encyclopedia of Type Strains, Phase IV (KMG-IV): sequencing the most valuable type-strain genomes for metagenomic binning, comparative biology and taxonomic classification.</title>
        <authorList>
            <person name="Goeker M."/>
        </authorList>
    </citation>
    <scope>NUCLEOTIDE SEQUENCE [LARGE SCALE GENOMIC DNA]</scope>
    <source>
        <strain evidence="2 3">DSM 46770</strain>
    </source>
</reference>
<evidence type="ECO:0000313" key="2">
    <source>
        <dbReference type="EMBL" id="TDQ54368.1"/>
    </source>
</evidence>
<dbReference type="SUPFAM" id="SSF56634">
    <property type="entry name" value="Heme-dependent catalase-like"/>
    <property type="match status" value="1"/>
</dbReference>
<protein>
    <recommendedName>
        <fullName evidence="4">Phosphodiesterase</fullName>
    </recommendedName>
</protein>
<dbReference type="Proteomes" id="UP000295281">
    <property type="component" value="Unassembled WGS sequence"/>
</dbReference>
<dbReference type="InterPro" id="IPR020835">
    <property type="entry name" value="Catalase_sf"/>
</dbReference>
<keyword evidence="3" id="KW-1185">Reference proteome</keyword>
<proteinExistence type="predicted"/>
<evidence type="ECO:0008006" key="4">
    <source>
        <dbReference type="Google" id="ProtNLM"/>
    </source>
</evidence>
<comment type="caution">
    <text evidence="2">The sequence shown here is derived from an EMBL/GenBank/DDBJ whole genome shotgun (WGS) entry which is preliminary data.</text>
</comment>
<dbReference type="EMBL" id="SNYN01000002">
    <property type="protein sequence ID" value="TDQ54368.1"/>
    <property type="molecule type" value="Genomic_DNA"/>
</dbReference>
<evidence type="ECO:0000313" key="3">
    <source>
        <dbReference type="Proteomes" id="UP000295281"/>
    </source>
</evidence>